<evidence type="ECO:0000256" key="3">
    <source>
        <dbReference type="ARBA" id="ARBA00007357"/>
    </source>
</evidence>
<evidence type="ECO:0000313" key="12">
    <source>
        <dbReference type="EMBL" id="JAI23909.1"/>
    </source>
</evidence>
<accession>A0A0K8UB92</accession>
<dbReference type="InterPro" id="IPR008753">
    <property type="entry name" value="Peptidase_M13_N"/>
</dbReference>
<dbReference type="EMBL" id="GDHF01028405">
    <property type="protein sequence ID" value="JAI23909.1"/>
    <property type="molecule type" value="Transcribed_RNA"/>
</dbReference>
<dbReference type="PANTHER" id="PTHR11733">
    <property type="entry name" value="ZINC METALLOPROTEASE FAMILY M13 NEPRILYSIN-RELATED"/>
    <property type="match status" value="1"/>
</dbReference>
<protein>
    <submittedName>
        <fullName evidence="12">Endothelin-converting enzyme 1</fullName>
    </submittedName>
</protein>
<keyword evidence="8" id="KW-0482">Metalloprotease</keyword>
<evidence type="ECO:0000256" key="9">
    <source>
        <dbReference type="SAM" id="SignalP"/>
    </source>
</evidence>
<dbReference type="PRINTS" id="PR00786">
    <property type="entry name" value="NEPRILYSIN"/>
</dbReference>
<sequence length="696" mass="81569">MSSPCHGLLALLIITLIVDWPWPWPERVAQAMSIPTERPGHTQSKLNSTGSALFRLPTQMDEYAVLEEFGRLTLATMNQSVDPCEDFYEYACGNWKQAEMVPARTRNNTFLNGMQFAVNEMLTQFLKNATEKELKMDNAESKAKAFFASCMRMSEDMSDGYKLLLKMDEFAFNLNEKRELNDTFDWININFLSNYGVYPLLPLKIHYDTESRKFDVLLSTSGKVLGNSDVMDVKNMTRDFKIEHEEELRQFNEEFQLVIEFEKNLTMHSSRRNESEELTLGEFKLKYKSNLLNWTRYFEVAFNGSARNDWIIQNTIADVDPLVNFLQKSDLETLRSYLKWRTIAKFYYLWKYETSDKSMESSCREHTSIYFNYALLPWFIDNVYDAERREDILQLAKHIKETFYDLLGKYTWLDDETRSNAKTKLRAMDITVGYSDEMRHRDVINHVYEDIQIGDNWYKNLQAVEKNRARVRMRSVNKAIIPPLMSTRDVNAYYADFLNLVFIGIGISQTPFYHLKYPASIKFSGIGNIIGHEMAHGFDSYCYQYDYDGKKLNWWTEASLRNFKERYRCLESQYNKYIFHGVLTNGTLTSGDNIADNVGTRISYHAYLNSFGKLDGEKKPIPGVNLTNKQLYFLKFAQTWCTGRDDASKVRRMKTDVHAYEEFRVMGTLQNMPEFSEVYKCRLGSEMNPLKKCMVW</sequence>
<dbReference type="SUPFAM" id="SSF55486">
    <property type="entry name" value="Metalloproteases ('zincins'), catalytic domain"/>
    <property type="match status" value="1"/>
</dbReference>
<dbReference type="GO" id="GO:0004222">
    <property type="term" value="F:metalloendopeptidase activity"/>
    <property type="evidence" value="ECO:0007669"/>
    <property type="project" value="InterPro"/>
</dbReference>
<evidence type="ECO:0000256" key="6">
    <source>
        <dbReference type="ARBA" id="ARBA00022801"/>
    </source>
</evidence>
<evidence type="ECO:0000259" key="10">
    <source>
        <dbReference type="Pfam" id="PF01431"/>
    </source>
</evidence>
<dbReference type="GO" id="GO:0046872">
    <property type="term" value="F:metal ion binding"/>
    <property type="evidence" value="ECO:0007669"/>
    <property type="project" value="UniProtKB-KW"/>
</dbReference>
<dbReference type="PROSITE" id="PS51885">
    <property type="entry name" value="NEPRILYSIN"/>
    <property type="match status" value="1"/>
</dbReference>
<dbReference type="Pfam" id="PF05649">
    <property type="entry name" value="Peptidase_M13_N"/>
    <property type="match status" value="1"/>
</dbReference>
<dbReference type="AlphaFoldDB" id="A0A0K8UB92"/>
<feature type="domain" description="Peptidase M13 C-terminal" evidence="10">
    <location>
        <begin position="491"/>
        <end position="694"/>
    </location>
</feature>
<dbReference type="InterPro" id="IPR024079">
    <property type="entry name" value="MetalloPept_cat_dom_sf"/>
</dbReference>
<dbReference type="PANTHER" id="PTHR11733:SF167">
    <property type="entry name" value="FI17812P1-RELATED"/>
    <property type="match status" value="1"/>
</dbReference>
<evidence type="ECO:0000256" key="7">
    <source>
        <dbReference type="ARBA" id="ARBA00022833"/>
    </source>
</evidence>
<evidence type="ECO:0000256" key="5">
    <source>
        <dbReference type="ARBA" id="ARBA00022723"/>
    </source>
</evidence>
<reference evidence="12" key="1">
    <citation type="submission" date="2015-06" db="EMBL/GenBank/DDBJ databases">
        <authorList>
            <person name="Hoefler B.C."/>
            <person name="Straight P.D."/>
        </authorList>
    </citation>
    <scope>NUCLEOTIDE SEQUENCE</scope>
</reference>
<feature type="domain" description="Peptidase M13 N-terminal" evidence="11">
    <location>
        <begin position="83"/>
        <end position="434"/>
    </location>
</feature>
<keyword evidence="5" id="KW-0479">Metal-binding</keyword>
<keyword evidence="6" id="KW-0378">Hydrolase</keyword>
<name>A0A0K8UB92_BACLA</name>
<dbReference type="InterPro" id="IPR042089">
    <property type="entry name" value="Peptidase_M13_dom_2"/>
</dbReference>
<keyword evidence="7" id="KW-0862">Zinc</keyword>
<gene>
    <name evidence="12" type="primary">Ece1_13</name>
    <name evidence="12" type="ORF">c0_g1_i1</name>
</gene>
<evidence type="ECO:0000256" key="8">
    <source>
        <dbReference type="ARBA" id="ARBA00023049"/>
    </source>
</evidence>
<dbReference type="Gene3D" id="3.40.390.10">
    <property type="entry name" value="Collagenase (Catalytic Domain)"/>
    <property type="match status" value="1"/>
</dbReference>
<dbReference type="CDD" id="cd08662">
    <property type="entry name" value="M13"/>
    <property type="match status" value="1"/>
</dbReference>
<evidence type="ECO:0000256" key="1">
    <source>
        <dbReference type="ARBA" id="ARBA00001947"/>
    </source>
</evidence>
<organism evidence="12">
    <name type="scientific">Bactrocera latifrons</name>
    <name type="common">Malaysian fruit fly</name>
    <name type="synonym">Chaetodacus latifrons</name>
    <dbReference type="NCBI Taxonomy" id="174628"/>
    <lineage>
        <taxon>Eukaryota</taxon>
        <taxon>Metazoa</taxon>
        <taxon>Ecdysozoa</taxon>
        <taxon>Arthropoda</taxon>
        <taxon>Hexapoda</taxon>
        <taxon>Insecta</taxon>
        <taxon>Pterygota</taxon>
        <taxon>Neoptera</taxon>
        <taxon>Endopterygota</taxon>
        <taxon>Diptera</taxon>
        <taxon>Brachycera</taxon>
        <taxon>Muscomorpha</taxon>
        <taxon>Tephritoidea</taxon>
        <taxon>Tephritidae</taxon>
        <taxon>Bactrocera</taxon>
        <taxon>Bactrocera</taxon>
    </lineage>
</organism>
<evidence type="ECO:0000256" key="4">
    <source>
        <dbReference type="ARBA" id="ARBA00022670"/>
    </source>
</evidence>
<dbReference type="InterPro" id="IPR018497">
    <property type="entry name" value="Peptidase_M13_C"/>
</dbReference>
<feature type="chain" id="PRO_5005520855" evidence="9">
    <location>
        <begin position="20"/>
        <end position="696"/>
    </location>
</feature>
<feature type="signal peptide" evidence="9">
    <location>
        <begin position="1"/>
        <end position="19"/>
    </location>
</feature>
<keyword evidence="9" id="KW-0732">Signal</keyword>
<dbReference type="GO" id="GO:0005886">
    <property type="term" value="C:plasma membrane"/>
    <property type="evidence" value="ECO:0007669"/>
    <property type="project" value="UniProtKB-SubCell"/>
</dbReference>
<keyword evidence="4" id="KW-0645">Protease</keyword>
<comment type="cofactor">
    <cofactor evidence="1">
        <name>Zn(2+)</name>
        <dbReference type="ChEBI" id="CHEBI:29105"/>
    </cofactor>
</comment>
<dbReference type="OrthoDB" id="6475849at2759"/>
<comment type="subcellular location">
    <subcellularLocation>
        <location evidence="2">Cell membrane</location>
        <topology evidence="2">Single-pass type II membrane protein</topology>
    </subcellularLocation>
</comment>
<dbReference type="InterPro" id="IPR000718">
    <property type="entry name" value="Peptidase_M13"/>
</dbReference>
<dbReference type="GO" id="GO:0016485">
    <property type="term" value="P:protein processing"/>
    <property type="evidence" value="ECO:0007669"/>
    <property type="project" value="TreeGrafter"/>
</dbReference>
<dbReference type="Gene3D" id="1.10.1380.10">
    <property type="entry name" value="Neutral endopeptidase , domain2"/>
    <property type="match status" value="1"/>
</dbReference>
<evidence type="ECO:0000256" key="2">
    <source>
        <dbReference type="ARBA" id="ARBA00004401"/>
    </source>
</evidence>
<comment type="similarity">
    <text evidence="3">Belongs to the peptidase M13 family.</text>
</comment>
<dbReference type="Pfam" id="PF01431">
    <property type="entry name" value="Peptidase_M13"/>
    <property type="match status" value="1"/>
</dbReference>
<proteinExistence type="inferred from homology"/>
<evidence type="ECO:0000259" key="11">
    <source>
        <dbReference type="Pfam" id="PF05649"/>
    </source>
</evidence>